<reference evidence="8 9" key="1">
    <citation type="submission" date="2018-06" db="EMBL/GenBank/DDBJ databases">
        <authorList>
            <consortium name="Pathogen Informatics"/>
            <person name="Doyle S."/>
        </authorList>
    </citation>
    <scope>NUCLEOTIDE SEQUENCE [LARGE SCALE GENOMIC DNA]</scope>
    <source>
        <strain evidence="8 9">NCTC12119</strain>
    </source>
</reference>
<dbReference type="GO" id="GO:0009425">
    <property type="term" value="C:bacterial-type flagellum basal body"/>
    <property type="evidence" value="ECO:0007669"/>
    <property type="project" value="UniProtKB-SubCell"/>
</dbReference>
<dbReference type="Proteomes" id="UP000255528">
    <property type="component" value="Unassembled WGS sequence"/>
</dbReference>
<dbReference type="RefSeq" id="WP_115627998.1">
    <property type="nucleotide sequence ID" value="NZ_UIGI01000001.1"/>
</dbReference>
<accession>A0A381C5X3</accession>
<evidence type="ECO:0000313" key="8">
    <source>
        <dbReference type="EMBL" id="SUW63222.1"/>
    </source>
</evidence>
<evidence type="ECO:0000313" key="9">
    <source>
        <dbReference type="Proteomes" id="UP000255528"/>
    </source>
</evidence>
<organism evidence="8 9">
    <name type="scientific">Buttiauxella agrestis</name>
    <dbReference type="NCBI Taxonomy" id="82977"/>
    <lineage>
        <taxon>Bacteria</taxon>
        <taxon>Pseudomonadati</taxon>
        <taxon>Pseudomonadota</taxon>
        <taxon>Gammaproteobacteria</taxon>
        <taxon>Enterobacterales</taxon>
        <taxon>Enterobacteriaceae</taxon>
        <taxon>Buttiauxella</taxon>
    </lineage>
</organism>
<name>A0A381C5X3_9ENTR</name>
<dbReference type="GO" id="GO:0005886">
    <property type="term" value="C:plasma membrane"/>
    <property type="evidence" value="ECO:0007669"/>
    <property type="project" value="UniProtKB-SubCell"/>
</dbReference>
<evidence type="ECO:0000256" key="6">
    <source>
        <dbReference type="ARBA" id="ARBA00037937"/>
    </source>
</evidence>
<dbReference type="InterPro" id="IPR052205">
    <property type="entry name" value="FliO/MopB"/>
</dbReference>
<dbReference type="PANTHER" id="PTHR38766:SF1">
    <property type="entry name" value="FLAGELLAR PROTEIN FLIO"/>
    <property type="match status" value="1"/>
</dbReference>
<feature type="transmembrane region" description="Helical" evidence="7">
    <location>
        <begin position="20"/>
        <end position="40"/>
    </location>
</feature>
<comment type="similarity">
    <text evidence="6 7">Belongs to the FliO/MopB family.</text>
</comment>
<keyword evidence="8" id="KW-0966">Cell projection</keyword>
<sequence length="135" mass="14332">MKTQATVQPQTAASNSSPLVQVSGALTTIIVFILLAAWVAKRFGFAPKTGSSKEMKVSASCSVGARERVVIVDVQDARLVLGVTAGQITHLHTLAAATVSETVAPAQSADFRELMKNSLMKTSQMKSMLKRKGKD</sequence>
<dbReference type="AlphaFoldDB" id="A0A381C5X3"/>
<evidence type="ECO:0000256" key="4">
    <source>
        <dbReference type="ARBA" id="ARBA00023136"/>
    </source>
</evidence>
<dbReference type="GO" id="GO:0044781">
    <property type="term" value="P:bacterial-type flagellum organization"/>
    <property type="evidence" value="ECO:0007669"/>
    <property type="project" value="UniProtKB-UniRule"/>
</dbReference>
<dbReference type="Pfam" id="PF04347">
    <property type="entry name" value="FliO"/>
    <property type="match status" value="1"/>
</dbReference>
<keyword evidence="8" id="KW-0282">Flagellum</keyword>
<evidence type="ECO:0000256" key="3">
    <source>
        <dbReference type="ARBA" id="ARBA00022989"/>
    </source>
</evidence>
<keyword evidence="2 7" id="KW-0812">Transmembrane</keyword>
<proteinExistence type="inferred from homology"/>
<protein>
    <recommendedName>
        <fullName evidence="7">Flagellar protein</fullName>
    </recommendedName>
</protein>
<evidence type="ECO:0000256" key="7">
    <source>
        <dbReference type="RuleBase" id="RU362064"/>
    </source>
</evidence>
<keyword evidence="8" id="KW-0969">Cilium</keyword>
<dbReference type="PANTHER" id="PTHR38766">
    <property type="entry name" value="FLAGELLAR PROTEIN FLIO"/>
    <property type="match status" value="1"/>
</dbReference>
<keyword evidence="1 7" id="KW-1003">Cell membrane</keyword>
<keyword evidence="5 7" id="KW-0975">Bacterial flagellum</keyword>
<evidence type="ECO:0000256" key="1">
    <source>
        <dbReference type="ARBA" id="ARBA00022475"/>
    </source>
</evidence>
<dbReference type="NCBIfam" id="TIGR03500">
    <property type="entry name" value="FliO_TIGR"/>
    <property type="match status" value="1"/>
</dbReference>
<dbReference type="InterPro" id="IPR022781">
    <property type="entry name" value="Flagellar_biosynth_FliO"/>
</dbReference>
<gene>
    <name evidence="8" type="primary">fliO</name>
    <name evidence="8" type="ORF">NCTC12119_01706</name>
</gene>
<keyword evidence="4 7" id="KW-0472">Membrane</keyword>
<keyword evidence="3 7" id="KW-1133">Transmembrane helix</keyword>
<evidence type="ECO:0000256" key="5">
    <source>
        <dbReference type="ARBA" id="ARBA00023143"/>
    </source>
</evidence>
<dbReference type="EMBL" id="UIGI01000001">
    <property type="protein sequence ID" value="SUW63222.1"/>
    <property type="molecule type" value="Genomic_DNA"/>
</dbReference>
<evidence type="ECO:0000256" key="2">
    <source>
        <dbReference type="ARBA" id="ARBA00022692"/>
    </source>
</evidence>
<comment type="subcellular location">
    <subcellularLocation>
        <location evidence="7">Cell membrane</location>
    </subcellularLocation>
    <subcellularLocation>
        <location evidence="7">Bacterial flagellum basal body</location>
    </subcellularLocation>
</comment>